<dbReference type="PANTHER" id="PTHR36206:SF12">
    <property type="entry name" value="ASPERCRYPTIN BIOSYNTHESIS CLUSTER-SPECIFIC TRANSCRIPTION REGULATOR ATNN-RELATED"/>
    <property type="match status" value="1"/>
</dbReference>
<evidence type="ECO:0000256" key="2">
    <source>
        <dbReference type="ARBA" id="ARBA00022833"/>
    </source>
</evidence>
<keyword evidence="3" id="KW-0805">Transcription regulation</keyword>
<dbReference type="OrthoDB" id="2593732at2759"/>
<keyword evidence="4" id="KW-0238">DNA-binding</keyword>
<feature type="region of interest" description="Disordered" evidence="7">
    <location>
        <begin position="1"/>
        <end position="27"/>
    </location>
</feature>
<evidence type="ECO:0000256" key="3">
    <source>
        <dbReference type="ARBA" id="ARBA00023015"/>
    </source>
</evidence>
<evidence type="ECO:0000256" key="1">
    <source>
        <dbReference type="ARBA" id="ARBA00022723"/>
    </source>
</evidence>
<accession>A0A9W9VGR4</accession>
<keyword evidence="1" id="KW-0479">Metal-binding</keyword>
<evidence type="ECO:0000256" key="7">
    <source>
        <dbReference type="SAM" id="MobiDB-lite"/>
    </source>
</evidence>
<dbReference type="InterPro" id="IPR052360">
    <property type="entry name" value="Transcr_Regulatory_Proteins"/>
</dbReference>
<evidence type="ECO:0000256" key="4">
    <source>
        <dbReference type="ARBA" id="ARBA00023125"/>
    </source>
</evidence>
<name>A0A9W9VGR4_9EURO</name>
<dbReference type="GO" id="GO:0003677">
    <property type="term" value="F:DNA binding"/>
    <property type="evidence" value="ECO:0007669"/>
    <property type="project" value="UniProtKB-KW"/>
</dbReference>
<keyword evidence="6" id="KW-0539">Nucleus</keyword>
<evidence type="ECO:0000313" key="8">
    <source>
        <dbReference type="EMBL" id="KAJ5378925.1"/>
    </source>
</evidence>
<dbReference type="GeneID" id="81375661"/>
<evidence type="ECO:0000256" key="5">
    <source>
        <dbReference type="ARBA" id="ARBA00023163"/>
    </source>
</evidence>
<reference evidence="8" key="1">
    <citation type="submission" date="2022-12" db="EMBL/GenBank/DDBJ databases">
        <authorList>
            <person name="Petersen C."/>
        </authorList>
    </citation>
    <scope>NUCLEOTIDE SEQUENCE</scope>
    <source>
        <strain evidence="8">IBT 29677</strain>
    </source>
</reference>
<keyword evidence="5" id="KW-0804">Transcription</keyword>
<reference evidence="8" key="2">
    <citation type="journal article" date="2023" name="IMA Fungus">
        <title>Comparative genomic study of the Penicillium genus elucidates a diverse pangenome and 15 lateral gene transfer events.</title>
        <authorList>
            <person name="Petersen C."/>
            <person name="Sorensen T."/>
            <person name="Nielsen M.R."/>
            <person name="Sondergaard T.E."/>
            <person name="Sorensen J.L."/>
            <person name="Fitzpatrick D.A."/>
            <person name="Frisvad J.C."/>
            <person name="Nielsen K.L."/>
        </authorList>
    </citation>
    <scope>NUCLEOTIDE SEQUENCE</scope>
    <source>
        <strain evidence="8">IBT 29677</strain>
    </source>
</reference>
<evidence type="ECO:0008006" key="10">
    <source>
        <dbReference type="Google" id="ProtNLM"/>
    </source>
</evidence>
<gene>
    <name evidence="8" type="ORF">N7509_012044</name>
</gene>
<sequence length="525" mass="59423">MPFSCKAEKTEIKSTHNHNESADGDGYDSYRPCTTTGAYESKRRHSKYHRLASQNLGSLMILPMTGSVQAEAMCFFKDISIKHLNEYRPCETWRKTLMLFSQTVPSVRHAATALAMIHRKYLDHHSNDRVYEPYFLKDKLLDKTSLLHYNRAIQLLLNPNSGDSTEITASTLFVSYLFTCFDHLVGDDVQAVKHLRGGVELSRNMENATMYDYTYHDGQPSGFHAIIGQVTKQIRRLDMQAGMFLVDWTPANIQEPFTSHLTLFDSAFWSLDQAADHLQILVSQVMWLRNTEQRTSLTATMPPSASSLKDTLLGQLETWSSLFENFLGRGNHSESIFETDRLISLLRLQHTIAWILLSSHGPGGEMDYDNFLPQFQQCVALASEIAAAHQRYAGSSMSTFTPEIGIIPILYIIGAKCRHPIVRREVLGILRRQLTREASWDSVATARVVEQVIEIEEGVGGEGQTVHCMEQIPIWQRIEALSFTHVPRGQSAARLDIEYTFCGQEGTNIESLVIERIGSITYHVK</sequence>
<proteinExistence type="predicted"/>
<dbReference type="PANTHER" id="PTHR36206">
    <property type="entry name" value="ASPERCRYPTIN BIOSYNTHESIS CLUSTER-SPECIFIC TRANSCRIPTION REGULATOR ATNN-RELATED"/>
    <property type="match status" value="1"/>
</dbReference>
<keyword evidence="9" id="KW-1185">Reference proteome</keyword>
<dbReference type="AlphaFoldDB" id="A0A9W9VGR4"/>
<evidence type="ECO:0000256" key="6">
    <source>
        <dbReference type="ARBA" id="ARBA00023242"/>
    </source>
</evidence>
<feature type="compositionally biased region" description="Basic and acidic residues" evidence="7">
    <location>
        <begin position="1"/>
        <end position="21"/>
    </location>
</feature>
<comment type="caution">
    <text evidence="8">The sequence shown here is derived from an EMBL/GenBank/DDBJ whole genome shotgun (WGS) entry which is preliminary data.</text>
</comment>
<keyword evidence="2" id="KW-0862">Zinc</keyword>
<dbReference type="EMBL" id="JAPZBU010000011">
    <property type="protein sequence ID" value="KAJ5378925.1"/>
    <property type="molecule type" value="Genomic_DNA"/>
</dbReference>
<dbReference type="Proteomes" id="UP001147747">
    <property type="component" value="Unassembled WGS sequence"/>
</dbReference>
<dbReference type="RefSeq" id="XP_056482711.1">
    <property type="nucleotide sequence ID" value="XM_056636681.1"/>
</dbReference>
<dbReference type="GO" id="GO:0046872">
    <property type="term" value="F:metal ion binding"/>
    <property type="evidence" value="ECO:0007669"/>
    <property type="project" value="UniProtKB-KW"/>
</dbReference>
<organism evidence="8 9">
    <name type="scientific">Penicillium cosmopolitanum</name>
    <dbReference type="NCBI Taxonomy" id="1131564"/>
    <lineage>
        <taxon>Eukaryota</taxon>
        <taxon>Fungi</taxon>
        <taxon>Dikarya</taxon>
        <taxon>Ascomycota</taxon>
        <taxon>Pezizomycotina</taxon>
        <taxon>Eurotiomycetes</taxon>
        <taxon>Eurotiomycetidae</taxon>
        <taxon>Eurotiales</taxon>
        <taxon>Aspergillaceae</taxon>
        <taxon>Penicillium</taxon>
    </lineage>
</organism>
<protein>
    <recommendedName>
        <fullName evidence="10">Transcription factor domain-containing protein</fullName>
    </recommendedName>
</protein>
<evidence type="ECO:0000313" key="9">
    <source>
        <dbReference type="Proteomes" id="UP001147747"/>
    </source>
</evidence>